<dbReference type="STRING" id="1423810.FD19_GL001686"/>
<name>A0A0R2CF81_9LACO</name>
<dbReference type="GO" id="GO:0004777">
    <property type="term" value="F:succinate-semialdehyde dehydrogenase (NAD+) activity"/>
    <property type="evidence" value="ECO:0007669"/>
    <property type="project" value="TreeGrafter"/>
</dbReference>
<dbReference type="CDD" id="cd07100">
    <property type="entry name" value="ALDH_SSADH1_GabD1"/>
    <property type="match status" value="1"/>
</dbReference>
<dbReference type="EMBL" id="AYZK01000005">
    <property type="protein sequence ID" value="KRM86828.1"/>
    <property type="molecule type" value="Genomic_DNA"/>
</dbReference>
<evidence type="ECO:0000256" key="2">
    <source>
        <dbReference type="ARBA" id="ARBA00022857"/>
    </source>
</evidence>
<dbReference type="InterPro" id="IPR015590">
    <property type="entry name" value="Aldehyde_DH_dom"/>
</dbReference>
<dbReference type="InterPro" id="IPR016160">
    <property type="entry name" value="Ald_DH_CS_CYS"/>
</dbReference>
<keyword evidence="2" id="KW-0521">NADP</keyword>
<dbReference type="Pfam" id="PF00171">
    <property type="entry name" value="Aldedh"/>
    <property type="match status" value="1"/>
</dbReference>
<dbReference type="FunFam" id="3.40.605.10:FF:000012">
    <property type="entry name" value="NAD-dependent succinate-semialdehyde dehydrogenase"/>
    <property type="match status" value="1"/>
</dbReference>
<evidence type="ECO:0000313" key="7">
    <source>
        <dbReference type="EMBL" id="KRM86828.1"/>
    </source>
</evidence>
<keyword evidence="8" id="KW-1185">Reference proteome</keyword>
<dbReference type="PANTHER" id="PTHR43217">
    <property type="entry name" value="SUCCINATE SEMIALDEHYDE DEHYDROGENASE [NAD(P)+] SAD"/>
    <property type="match status" value="1"/>
</dbReference>
<comment type="similarity">
    <text evidence="1 5">Belongs to the aldehyde dehydrogenase family.</text>
</comment>
<dbReference type="AlphaFoldDB" id="A0A0R2CF81"/>
<evidence type="ECO:0000259" key="6">
    <source>
        <dbReference type="Pfam" id="PF00171"/>
    </source>
</evidence>
<feature type="active site" evidence="4">
    <location>
        <position position="228"/>
    </location>
</feature>
<dbReference type="SUPFAM" id="SSF53720">
    <property type="entry name" value="ALDH-like"/>
    <property type="match status" value="1"/>
</dbReference>
<evidence type="ECO:0000256" key="4">
    <source>
        <dbReference type="PROSITE-ProRule" id="PRU10007"/>
    </source>
</evidence>
<dbReference type="GO" id="GO:0004030">
    <property type="term" value="F:aldehyde dehydrogenase [NAD(P)+] activity"/>
    <property type="evidence" value="ECO:0007669"/>
    <property type="project" value="InterPro"/>
</dbReference>
<dbReference type="Proteomes" id="UP000051789">
    <property type="component" value="Unassembled WGS sequence"/>
</dbReference>
<evidence type="ECO:0000256" key="5">
    <source>
        <dbReference type="RuleBase" id="RU003345"/>
    </source>
</evidence>
<dbReference type="InterPro" id="IPR016161">
    <property type="entry name" value="Ald_DH/histidinol_DH"/>
</dbReference>
<proteinExistence type="inferred from homology"/>
<keyword evidence="3 5" id="KW-0560">Oxidoreductase</keyword>
<dbReference type="InterPro" id="IPR047110">
    <property type="entry name" value="GABD/Sad-like"/>
</dbReference>
<comment type="caution">
    <text evidence="7">The sequence shown here is derived from an EMBL/GenBank/DDBJ whole genome shotgun (WGS) entry which is preliminary data.</text>
</comment>
<sequence length="455" mass="48986">MAYQTINPYTNKLVRTYPNASDADLEAALTAGYARYQQFRNEAPATRSAALHQVATLMRQEKHELAKVLTIDMGKLIGEAEAEVALCADIADYFADHGADMLADTPLTTNAGAAYYAKQAVGVLVMVEPWNFPYYQLMRVFAPNFMVGNTMILKHSSITPGSAEAFVDVLKRAGVPDGSFTNLFINYDQVGKAIADPRVAGVALTGSERGGASVAQEAGAHLKKSTLELGGNDAFIILPDADWDVVKQAAPQARLMNAGQICTASKRFIVVGDRYDDFVDFMTQAFAKVQPGDPLDPATTLAPLSSAKAKAKLQEQVDSAVAGGAHVAYGNTPIDSEGAFFQPTVLTDIDHDNPTFNQELFGPVASIYHVDTEEEAIALANDSSYGLGSSVFSQDAERADRVARQLEAGMTFINRAWLSLPELPFGGVKNSGYGRELYQLGLNAFVNEHLVLAQQ</sequence>
<organism evidence="7 8">
    <name type="scientific">Lacticaseibacillus thailandensis DSM 22698 = JCM 13996</name>
    <dbReference type="NCBI Taxonomy" id="1423810"/>
    <lineage>
        <taxon>Bacteria</taxon>
        <taxon>Bacillati</taxon>
        <taxon>Bacillota</taxon>
        <taxon>Bacilli</taxon>
        <taxon>Lactobacillales</taxon>
        <taxon>Lactobacillaceae</taxon>
        <taxon>Lacticaseibacillus</taxon>
    </lineage>
</organism>
<reference evidence="7 8" key="1">
    <citation type="journal article" date="2015" name="Genome Announc.">
        <title>Expanding the biotechnology potential of lactobacilli through comparative genomics of 213 strains and associated genera.</title>
        <authorList>
            <person name="Sun Z."/>
            <person name="Harris H.M."/>
            <person name="McCann A."/>
            <person name="Guo C."/>
            <person name="Argimon S."/>
            <person name="Zhang W."/>
            <person name="Yang X."/>
            <person name="Jeffery I.B."/>
            <person name="Cooney J.C."/>
            <person name="Kagawa T.F."/>
            <person name="Liu W."/>
            <person name="Song Y."/>
            <person name="Salvetti E."/>
            <person name="Wrobel A."/>
            <person name="Rasinkangas P."/>
            <person name="Parkhill J."/>
            <person name="Rea M.C."/>
            <person name="O'Sullivan O."/>
            <person name="Ritari J."/>
            <person name="Douillard F.P."/>
            <person name="Paul Ross R."/>
            <person name="Yang R."/>
            <person name="Briner A.E."/>
            <person name="Felis G.E."/>
            <person name="de Vos W.M."/>
            <person name="Barrangou R."/>
            <person name="Klaenhammer T.R."/>
            <person name="Caufield P.W."/>
            <person name="Cui Y."/>
            <person name="Zhang H."/>
            <person name="O'Toole P.W."/>
        </authorList>
    </citation>
    <scope>NUCLEOTIDE SEQUENCE [LARGE SCALE GENOMIC DNA]</scope>
    <source>
        <strain evidence="7 8">DSM 22698</strain>
    </source>
</reference>
<dbReference type="InterPro" id="IPR016162">
    <property type="entry name" value="Ald_DH_N"/>
</dbReference>
<evidence type="ECO:0000313" key="8">
    <source>
        <dbReference type="Proteomes" id="UP000051789"/>
    </source>
</evidence>
<dbReference type="InterPro" id="IPR044148">
    <property type="entry name" value="ALDH_GabD1-like"/>
</dbReference>
<dbReference type="OrthoDB" id="9762913at2"/>
<feature type="domain" description="Aldehyde dehydrogenase" evidence="6">
    <location>
        <begin position="3"/>
        <end position="447"/>
    </location>
</feature>
<protein>
    <submittedName>
        <fullName evidence="7">Succinate-semialdehyde dehydrogenase (NADP+)</fullName>
    </submittedName>
</protein>
<dbReference type="Gene3D" id="3.40.605.10">
    <property type="entry name" value="Aldehyde Dehydrogenase, Chain A, domain 1"/>
    <property type="match status" value="1"/>
</dbReference>
<evidence type="ECO:0000256" key="3">
    <source>
        <dbReference type="ARBA" id="ARBA00023002"/>
    </source>
</evidence>
<dbReference type="PANTHER" id="PTHR43217:SF2">
    <property type="entry name" value="SUCCINATE-SEMIALDEHYDE DEHYDROGENASE [NADP(+)]"/>
    <property type="match status" value="1"/>
</dbReference>
<dbReference type="Gene3D" id="3.40.309.10">
    <property type="entry name" value="Aldehyde Dehydrogenase, Chain A, domain 2"/>
    <property type="match status" value="1"/>
</dbReference>
<evidence type="ECO:0000256" key="1">
    <source>
        <dbReference type="ARBA" id="ARBA00009986"/>
    </source>
</evidence>
<dbReference type="PROSITE" id="PS00070">
    <property type="entry name" value="ALDEHYDE_DEHYDR_CYS"/>
    <property type="match status" value="1"/>
</dbReference>
<dbReference type="InterPro" id="IPR016163">
    <property type="entry name" value="Ald_DH_C"/>
</dbReference>
<dbReference type="RefSeq" id="WP_054750541.1">
    <property type="nucleotide sequence ID" value="NZ_AYZK01000005.1"/>
</dbReference>
<dbReference type="FunFam" id="3.40.309.10:FF:000009">
    <property type="entry name" value="Aldehyde dehydrogenase A"/>
    <property type="match status" value="1"/>
</dbReference>
<dbReference type="InterPro" id="IPR029510">
    <property type="entry name" value="Ald_DH_CS_GLU"/>
</dbReference>
<accession>A0A0R2CF81</accession>
<dbReference type="PATRIC" id="fig|1423810.4.peg.1733"/>
<dbReference type="PROSITE" id="PS00687">
    <property type="entry name" value="ALDEHYDE_DEHYDR_GLU"/>
    <property type="match status" value="1"/>
</dbReference>
<gene>
    <name evidence="7" type="ORF">FD19_GL001686</name>
</gene>